<dbReference type="InterPro" id="IPR021791">
    <property type="entry name" value="Phage_TAC_11"/>
</dbReference>
<proteinExistence type="predicted"/>
<evidence type="ECO:0000313" key="2">
    <source>
        <dbReference type="EMBL" id="MCW6510986.1"/>
    </source>
</evidence>
<feature type="region of interest" description="Disordered" evidence="1">
    <location>
        <begin position="104"/>
        <end position="130"/>
    </location>
</feature>
<feature type="compositionally biased region" description="Low complexity" evidence="1">
    <location>
        <begin position="112"/>
        <end position="130"/>
    </location>
</feature>
<protein>
    <submittedName>
        <fullName evidence="2">GTA-gp10 family protein</fullName>
    </submittedName>
</protein>
<reference evidence="2" key="1">
    <citation type="submission" date="2022-05" db="EMBL/GenBank/DDBJ databases">
        <authorList>
            <person name="Pankratov T."/>
        </authorList>
    </citation>
    <scope>NUCLEOTIDE SEQUENCE</scope>
    <source>
        <strain evidence="2">BP6-180914</strain>
    </source>
</reference>
<sequence length="130" mass="12820">MTPNPLRGEFSATIGGVPSAFDTTLGTIARIEEACGGRSILDVVNGVVIGRRAADQMTLLSAALQATGQPPAEAEAIAARATVPEAEAFILALMGALGFKLTPRAGEAGEQGPLDGSSAGDAGASSPSAA</sequence>
<dbReference type="EMBL" id="JAMOIM010000020">
    <property type="protein sequence ID" value="MCW6510986.1"/>
    <property type="molecule type" value="Genomic_DNA"/>
</dbReference>
<organism evidence="2 3">
    <name type="scientific">Lichenifustis flavocetrariae</name>
    <dbReference type="NCBI Taxonomy" id="2949735"/>
    <lineage>
        <taxon>Bacteria</taxon>
        <taxon>Pseudomonadati</taxon>
        <taxon>Pseudomonadota</taxon>
        <taxon>Alphaproteobacteria</taxon>
        <taxon>Hyphomicrobiales</taxon>
        <taxon>Lichenihabitantaceae</taxon>
        <taxon>Lichenifustis</taxon>
    </lineage>
</organism>
<dbReference type="RefSeq" id="WP_282587365.1">
    <property type="nucleotide sequence ID" value="NZ_JAMOIM010000020.1"/>
</dbReference>
<evidence type="ECO:0000256" key="1">
    <source>
        <dbReference type="SAM" id="MobiDB-lite"/>
    </source>
</evidence>
<dbReference type="Pfam" id="PF11836">
    <property type="entry name" value="Phage_TAC_11"/>
    <property type="match status" value="1"/>
</dbReference>
<gene>
    <name evidence="2" type="ORF">M8523_23555</name>
</gene>
<keyword evidence="3" id="KW-1185">Reference proteome</keyword>
<dbReference type="AlphaFoldDB" id="A0AA41YYM0"/>
<comment type="caution">
    <text evidence="2">The sequence shown here is derived from an EMBL/GenBank/DDBJ whole genome shotgun (WGS) entry which is preliminary data.</text>
</comment>
<evidence type="ECO:0000313" key="3">
    <source>
        <dbReference type="Proteomes" id="UP001165667"/>
    </source>
</evidence>
<dbReference type="Proteomes" id="UP001165667">
    <property type="component" value="Unassembled WGS sequence"/>
</dbReference>
<accession>A0AA41YYM0</accession>
<name>A0AA41YYM0_9HYPH</name>